<keyword evidence="3" id="KW-1185">Reference proteome</keyword>
<evidence type="ECO:0000313" key="2">
    <source>
        <dbReference type="EnsemblMetazoa" id="CJA25690.1"/>
    </source>
</evidence>
<proteinExistence type="predicted"/>
<accession>A0A8R1IBL1</accession>
<evidence type="ECO:0000256" key="1">
    <source>
        <dbReference type="SAM" id="SignalP"/>
    </source>
</evidence>
<feature type="signal peptide" evidence="1">
    <location>
        <begin position="1"/>
        <end position="19"/>
    </location>
</feature>
<protein>
    <submittedName>
        <fullName evidence="2">Uncharacterized protein</fullName>
    </submittedName>
</protein>
<dbReference type="Proteomes" id="UP000005237">
    <property type="component" value="Unassembled WGS sequence"/>
</dbReference>
<organism evidence="2 3">
    <name type="scientific">Caenorhabditis japonica</name>
    <dbReference type="NCBI Taxonomy" id="281687"/>
    <lineage>
        <taxon>Eukaryota</taxon>
        <taxon>Metazoa</taxon>
        <taxon>Ecdysozoa</taxon>
        <taxon>Nematoda</taxon>
        <taxon>Chromadorea</taxon>
        <taxon>Rhabditida</taxon>
        <taxon>Rhabditina</taxon>
        <taxon>Rhabditomorpha</taxon>
        <taxon>Rhabditoidea</taxon>
        <taxon>Rhabditidae</taxon>
        <taxon>Peloderinae</taxon>
        <taxon>Caenorhabditis</taxon>
    </lineage>
</organism>
<dbReference type="EnsemblMetazoa" id="CJA25690.1">
    <property type="protein sequence ID" value="CJA25690.1"/>
    <property type="gene ID" value="WBGene00181262"/>
</dbReference>
<reference evidence="3" key="1">
    <citation type="submission" date="2010-08" db="EMBL/GenBank/DDBJ databases">
        <authorList>
            <consortium name="Caenorhabditis japonica Sequencing Consortium"/>
            <person name="Wilson R.K."/>
        </authorList>
    </citation>
    <scope>NUCLEOTIDE SEQUENCE [LARGE SCALE GENOMIC DNA]</scope>
    <source>
        <strain evidence="3">DF5081</strain>
    </source>
</reference>
<feature type="chain" id="PRO_5035735262" evidence="1">
    <location>
        <begin position="20"/>
        <end position="70"/>
    </location>
</feature>
<sequence length="70" mass="8037">MKFFHVVFLLFALFQLLAAQEAVAGKDNEYVYFTAHSQEDCVRKKNEQATQRASIVLKENSHSYGNGKIR</sequence>
<dbReference type="AlphaFoldDB" id="A0A8R1IBL1"/>
<keyword evidence="1" id="KW-0732">Signal</keyword>
<name>A0A8R1IBL1_CAEJA</name>
<evidence type="ECO:0000313" key="3">
    <source>
        <dbReference type="Proteomes" id="UP000005237"/>
    </source>
</evidence>
<reference evidence="2" key="2">
    <citation type="submission" date="2022-06" db="UniProtKB">
        <authorList>
            <consortium name="EnsemblMetazoa"/>
        </authorList>
    </citation>
    <scope>IDENTIFICATION</scope>
    <source>
        <strain evidence="2">DF5081</strain>
    </source>
</reference>